<feature type="compositionally biased region" description="Basic and acidic residues" evidence="13">
    <location>
        <begin position="271"/>
        <end position="310"/>
    </location>
</feature>
<evidence type="ECO:0000256" key="13">
    <source>
        <dbReference type="SAM" id="MobiDB-lite"/>
    </source>
</evidence>
<evidence type="ECO:0000259" key="15">
    <source>
        <dbReference type="PROSITE" id="PS50103"/>
    </source>
</evidence>
<dbReference type="Gene3D" id="3.30.70.330">
    <property type="match status" value="1"/>
</dbReference>
<evidence type="ECO:0000256" key="6">
    <source>
        <dbReference type="ARBA" id="ARBA00022833"/>
    </source>
</evidence>
<keyword evidence="8" id="KW-0238">DNA-binding</keyword>
<dbReference type="SUPFAM" id="SSF54928">
    <property type="entry name" value="RNA-binding domain, RBD"/>
    <property type="match status" value="1"/>
</dbReference>
<keyword evidence="10" id="KW-0539">Nucleus</keyword>
<dbReference type="GO" id="GO:0008270">
    <property type="term" value="F:zinc ion binding"/>
    <property type="evidence" value="ECO:0007669"/>
    <property type="project" value="UniProtKB-KW"/>
</dbReference>
<evidence type="ECO:0000313" key="16">
    <source>
        <dbReference type="EMBL" id="EUD65449.1"/>
    </source>
</evidence>
<dbReference type="RefSeq" id="XP_008817996.1">
    <property type="nucleotide sequence ID" value="XM_008819774.1"/>
</dbReference>
<feature type="compositionally biased region" description="Basic residues" evidence="13">
    <location>
        <begin position="234"/>
        <end position="249"/>
    </location>
</feature>
<keyword evidence="2" id="KW-0507">mRNA processing</keyword>
<dbReference type="InterPro" id="IPR000571">
    <property type="entry name" value="Znf_CCCH"/>
</dbReference>
<name>W7A8H2_9APIC</name>
<dbReference type="GO" id="GO:0000398">
    <property type="term" value="P:mRNA splicing, via spliceosome"/>
    <property type="evidence" value="ECO:0007669"/>
    <property type="project" value="InterPro"/>
</dbReference>
<evidence type="ECO:0000313" key="17">
    <source>
        <dbReference type="Proteomes" id="UP000030640"/>
    </source>
</evidence>
<evidence type="ECO:0008006" key="18">
    <source>
        <dbReference type="Google" id="ProtNLM"/>
    </source>
</evidence>
<feature type="compositionally biased region" description="Basic and acidic residues" evidence="13">
    <location>
        <begin position="203"/>
        <end position="219"/>
    </location>
</feature>
<feature type="domain" description="C3H1-type" evidence="15">
    <location>
        <begin position="149"/>
        <end position="176"/>
    </location>
</feature>
<evidence type="ECO:0000256" key="11">
    <source>
        <dbReference type="PROSITE-ProRule" id="PRU00176"/>
    </source>
</evidence>
<gene>
    <name evidence="16" type="ORF">C922_04189</name>
</gene>
<evidence type="ECO:0000256" key="2">
    <source>
        <dbReference type="ARBA" id="ARBA00022664"/>
    </source>
</evidence>
<feature type="zinc finger region" description="C3H1-type" evidence="12">
    <location>
        <begin position="149"/>
        <end position="176"/>
    </location>
</feature>
<evidence type="ECO:0000256" key="10">
    <source>
        <dbReference type="ARBA" id="ARBA00023242"/>
    </source>
</evidence>
<evidence type="ECO:0000256" key="1">
    <source>
        <dbReference type="ARBA" id="ARBA00004123"/>
    </source>
</evidence>
<keyword evidence="5 12" id="KW-0863">Zinc-finger</keyword>
<evidence type="ECO:0000256" key="12">
    <source>
        <dbReference type="PROSITE-ProRule" id="PRU00723"/>
    </source>
</evidence>
<dbReference type="InterPro" id="IPR000504">
    <property type="entry name" value="RRM_dom"/>
</dbReference>
<dbReference type="PANTHER" id="PTHR12620">
    <property type="entry name" value="U2 SNRNP AUXILIARY FACTOR, SMALL SUBUNIT"/>
    <property type="match status" value="1"/>
</dbReference>
<keyword evidence="3 12" id="KW-0479">Metal-binding</keyword>
<evidence type="ECO:0000256" key="4">
    <source>
        <dbReference type="ARBA" id="ARBA00022737"/>
    </source>
</evidence>
<dbReference type="GO" id="GO:0089701">
    <property type="term" value="C:U2AF complex"/>
    <property type="evidence" value="ECO:0007669"/>
    <property type="project" value="InterPro"/>
</dbReference>
<dbReference type="EMBL" id="KI965479">
    <property type="protein sequence ID" value="EUD65449.1"/>
    <property type="molecule type" value="Genomic_DNA"/>
</dbReference>
<dbReference type="CDD" id="cd12287">
    <property type="entry name" value="RRM_U2AF35_like"/>
    <property type="match status" value="1"/>
</dbReference>
<keyword evidence="6 12" id="KW-0862">Zinc</keyword>
<feature type="region of interest" description="Disordered" evidence="13">
    <location>
        <begin position="197"/>
        <end position="319"/>
    </location>
</feature>
<dbReference type="FunFam" id="3.30.70.330:FF:000122">
    <property type="entry name" value="Splicing factor U2AF small subunit"/>
    <property type="match status" value="1"/>
</dbReference>
<reference evidence="16 17" key="1">
    <citation type="submission" date="2013-02" db="EMBL/GenBank/DDBJ databases">
        <title>The Genome Sequence of Plasmodium inui San Antonio 1.</title>
        <authorList>
            <consortium name="The Broad Institute Genome Sequencing Platform"/>
            <consortium name="The Broad Institute Genome Sequencing Center for Infectious Disease"/>
            <person name="Neafsey D."/>
            <person name="Cheeseman I."/>
            <person name="Volkman S."/>
            <person name="Adams J."/>
            <person name="Walker B."/>
            <person name="Young S.K."/>
            <person name="Zeng Q."/>
            <person name="Gargeya S."/>
            <person name="Fitzgerald M."/>
            <person name="Haas B."/>
            <person name="Abouelleil A."/>
            <person name="Alvarado L."/>
            <person name="Arachchi H.M."/>
            <person name="Berlin A.M."/>
            <person name="Chapman S.B."/>
            <person name="Dewar J."/>
            <person name="Goldberg J."/>
            <person name="Griggs A."/>
            <person name="Gujja S."/>
            <person name="Hansen M."/>
            <person name="Howarth C."/>
            <person name="Imamovic A."/>
            <person name="Larimer J."/>
            <person name="McCowan C."/>
            <person name="Murphy C."/>
            <person name="Neiman D."/>
            <person name="Pearson M."/>
            <person name="Priest M."/>
            <person name="Roberts A."/>
            <person name="Saif S."/>
            <person name="Shea T."/>
            <person name="Sisk P."/>
            <person name="Sykes S."/>
            <person name="Wortman J."/>
            <person name="Nusbaum C."/>
            <person name="Birren B."/>
        </authorList>
    </citation>
    <scope>NUCLEOTIDE SEQUENCE [LARGE SCALE GENOMIC DNA]</scope>
    <source>
        <strain evidence="16 17">San Antonio 1</strain>
    </source>
</reference>
<keyword evidence="7 11" id="KW-0694">RNA-binding</keyword>
<feature type="domain" description="C3H1-type" evidence="15">
    <location>
        <begin position="12"/>
        <end position="40"/>
    </location>
</feature>
<dbReference type="InterPro" id="IPR003954">
    <property type="entry name" value="RRM_euk-type"/>
</dbReference>
<dbReference type="OrthoDB" id="423462at2759"/>
<protein>
    <recommendedName>
        <fullName evidence="18">Splicing factor U2AF 35 kDa subunit</fullName>
    </recommendedName>
</protein>
<dbReference type="GO" id="GO:0003723">
    <property type="term" value="F:RNA binding"/>
    <property type="evidence" value="ECO:0007669"/>
    <property type="project" value="UniProtKB-UniRule"/>
</dbReference>
<organism evidence="16 17">
    <name type="scientific">Plasmodium inui San Antonio 1</name>
    <dbReference type="NCBI Taxonomy" id="1237626"/>
    <lineage>
        <taxon>Eukaryota</taxon>
        <taxon>Sar</taxon>
        <taxon>Alveolata</taxon>
        <taxon>Apicomplexa</taxon>
        <taxon>Aconoidasida</taxon>
        <taxon>Haemosporida</taxon>
        <taxon>Plasmodiidae</taxon>
        <taxon>Plasmodium</taxon>
        <taxon>Plasmodium (Plasmodium)</taxon>
    </lineage>
</organism>
<feature type="domain" description="RRM" evidence="14">
    <location>
        <begin position="72"/>
        <end position="147"/>
    </location>
</feature>
<dbReference type="SMART" id="SM00361">
    <property type="entry name" value="RRM_1"/>
    <property type="match status" value="1"/>
</dbReference>
<dbReference type="GO" id="GO:0003677">
    <property type="term" value="F:DNA binding"/>
    <property type="evidence" value="ECO:0007669"/>
    <property type="project" value="UniProtKB-KW"/>
</dbReference>
<dbReference type="Pfam" id="PF00076">
    <property type="entry name" value="RRM_1"/>
    <property type="match status" value="1"/>
</dbReference>
<keyword evidence="9" id="KW-0508">mRNA splicing</keyword>
<sequence length="319" mass="38045">MAEHLARIIGTEEDRVNCPFFWKIGACRHGDQCSRSHYKPNSAQTLVIRHMYDNPPMAVAIAEGQMVDDEVLDKAADHFEEFYEEVFEELMKYGEIEDMVVCDNIGDHIIGNVYIKYTHEDYAEKAVKELNGRFYAGKPLHIEYTPVTDFREARCRQFVDGQCRRGGYCNFMHIKHVPRAVKRKLYKRMYKKFPEYKKRRKARDASEDGHYDSHRDRGSRDKHRRDKYGDSHHSSRRRNRSRSRSRNRSRNRDDADGDSDGTSRRHKHPRRENSAERREKIERWNKEREMKNMQRDDDEHDAFQEDKVEEQQPDDGADQ</sequence>
<evidence type="ECO:0000256" key="5">
    <source>
        <dbReference type="ARBA" id="ARBA00022771"/>
    </source>
</evidence>
<proteinExistence type="predicted"/>
<evidence type="ECO:0000256" key="7">
    <source>
        <dbReference type="ARBA" id="ARBA00022884"/>
    </source>
</evidence>
<evidence type="ECO:0000259" key="14">
    <source>
        <dbReference type="PROSITE" id="PS50102"/>
    </source>
</evidence>
<evidence type="ECO:0000256" key="3">
    <source>
        <dbReference type="ARBA" id="ARBA00022723"/>
    </source>
</evidence>
<dbReference type="PROSITE" id="PS50102">
    <property type="entry name" value="RRM"/>
    <property type="match status" value="1"/>
</dbReference>
<comment type="subcellular location">
    <subcellularLocation>
        <location evidence="1">Nucleus</location>
    </subcellularLocation>
</comment>
<feature type="zinc finger region" description="C3H1-type" evidence="12">
    <location>
        <begin position="12"/>
        <end position="40"/>
    </location>
</feature>
<keyword evidence="17" id="KW-1185">Reference proteome</keyword>
<dbReference type="PRINTS" id="PR01848">
    <property type="entry name" value="U2AUXFACTOR"/>
</dbReference>
<dbReference type="Proteomes" id="UP000030640">
    <property type="component" value="Unassembled WGS sequence"/>
</dbReference>
<evidence type="ECO:0000256" key="8">
    <source>
        <dbReference type="ARBA" id="ARBA00023125"/>
    </source>
</evidence>
<dbReference type="InterPro" id="IPR009145">
    <property type="entry name" value="U2AF_small"/>
</dbReference>
<dbReference type="PROSITE" id="PS50103">
    <property type="entry name" value="ZF_C3H1"/>
    <property type="match status" value="2"/>
</dbReference>
<dbReference type="Pfam" id="PF00642">
    <property type="entry name" value="zf-CCCH"/>
    <property type="match status" value="2"/>
</dbReference>
<dbReference type="VEuPathDB" id="PlasmoDB:C922_04189"/>
<dbReference type="InterPro" id="IPR012677">
    <property type="entry name" value="Nucleotide-bd_a/b_plait_sf"/>
</dbReference>
<dbReference type="GeneID" id="20039463"/>
<dbReference type="SMART" id="SM00356">
    <property type="entry name" value="ZnF_C3H1"/>
    <property type="match status" value="2"/>
</dbReference>
<dbReference type="AlphaFoldDB" id="W7A8H2"/>
<dbReference type="InterPro" id="IPR035979">
    <property type="entry name" value="RBD_domain_sf"/>
</dbReference>
<evidence type="ECO:0000256" key="9">
    <source>
        <dbReference type="ARBA" id="ARBA00023187"/>
    </source>
</evidence>
<keyword evidence="4" id="KW-0677">Repeat</keyword>
<accession>W7A8H2</accession>